<protein>
    <submittedName>
        <fullName evidence="1">Uncharacterized protein</fullName>
    </submittedName>
</protein>
<dbReference type="Gene3D" id="3.60.10.10">
    <property type="entry name" value="Endonuclease/exonuclease/phosphatase"/>
    <property type="match status" value="1"/>
</dbReference>
<dbReference type="InterPro" id="IPR036691">
    <property type="entry name" value="Endo/exonu/phosph_ase_sf"/>
</dbReference>
<evidence type="ECO:0000313" key="2">
    <source>
        <dbReference type="Proteomes" id="UP000694402"/>
    </source>
</evidence>
<keyword evidence="2" id="KW-1185">Reference proteome</keyword>
<dbReference type="Proteomes" id="UP000694402">
    <property type="component" value="Unassembled WGS sequence"/>
</dbReference>
<dbReference type="Ensembl" id="ENSOTST00005122439.1">
    <property type="protein sequence ID" value="ENSOTSP00005116459.1"/>
    <property type="gene ID" value="ENSOTSG00005055073.1"/>
</dbReference>
<name>A0AAZ3PKT8_ONCTS</name>
<reference evidence="1" key="3">
    <citation type="submission" date="2025-09" db="UniProtKB">
        <authorList>
            <consortium name="Ensembl"/>
        </authorList>
    </citation>
    <scope>IDENTIFICATION</scope>
</reference>
<dbReference type="GeneTree" id="ENSGT01060000252610"/>
<sequence length="111" mass="12593">VGACGVVILVKRGVVENVQRVRTPYEGRLLAVDFSVGSVDYRIINVYAPNVEKEREVFFFRAFWSLCNDNTILVGNLNVWLSRLDATSTVQFRSDTARKELLSVMGDYDLM</sequence>
<organism evidence="1 2">
    <name type="scientific">Oncorhynchus tshawytscha</name>
    <name type="common">Chinook salmon</name>
    <name type="synonym">Salmo tshawytscha</name>
    <dbReference type="NCBI Taxonomy" id="74940"/>
    <lineage>
        <taxon>Eukaryota</taxon>
        <taxon>Metazoa</taxon>
        <taxon>Chordata</taxon>
        <taxon>Craniata</taxon>
        <taxon>Vertebrata</taxon>
        <taxon>Euteleostomi</taxon>
        <taxon>Actinopterygii</taxon>
        <taxon>Neopterygii</taxon>
        <taxon>Teleostei</taxon>
        <taxon>Protacanthopterygii</taxon>
        <taxon>Salmoniformes</taxon>
        <taxon>Salmonidae</taxon>
        <taxon>Salmoninae</taxon>
        <taxon>Oncorhynchus</taxon>
    </lineage>
</organism>
<evidence type="ECO:0000313" key="1">
    <source>
        <dbReference type="Ensembl" id="ENSOTSP00005116459.1"/>
    </source>
</evidence>
<proteinExistence type="predicted"/>
<reference evidence="1" key="2">
    <citation type="submission" date="2025-08" db="UniProtKB">
        <authorList>
            <consortium name="Ensembl"/>
        </authorList>
    </citation>
    <scope>IDENTIFICATION</scope>
</reference>
<dbReference type="AlphaFoldDB" id="A0AAZ3PKT8"/>
<dbReference type="SUPFAM" id="SSF56219">
    <property type="entry name" value="DNase I-like"/>
    <property type="match status" value="1"/>
</dbReference>
<accession>A0AAZ3PKT8</accession>
<reference evidence="2" key="1">
    <citation type="journal article" date="2018" name="PLoS ONE">
        <title>Chinook salmon (Oncorhynchus tshawytscha) genome and transcriptome.</title>
        <authorList>
            <person name="Christensen K.A."/>
            <person name="Leong J.S."/>
            <person name="Sakhrani D."/>
            <person name="Biagi C.A."/>
            <person name="Minkley D.R."/>
            <person name="Withler R.E."/>
            <person name="Rondeau E.B."/>
            <person name="Koop B.F."/>
            <person name="Devlin R.H."/>
        </authorList>
    </citation>
    <scope>NUCLEOTIDE SEQUENCE [LARGE SCALE GENOMIC DNA]</scope>
</reference>